<organism evidence="2 3">
    <name type="scientific">Thelephora terrestris</name>
    <dbReference type="NCBI Taxonomy" id="56493"/>
    <lineage>
        <taxon>Eukaryota</taxon>
        <taxon>Fungi</taxon>
        <taxon>Dikarya</taxon>
        <taxon>Basidiomycota</taxon>
        <taxon>Agaricomycotina</taxon>
        <taxon>Agaricomycetes</taxon>
        <taxon>Thelephorales</taxon>
        <taxon>Thelephoraceae</taxon>
        <taxon>Thelephora</taxon>
    </lineage>
</organism>
<reference evidence="2" key="1">
    <citation type="journal article" date="2020" name="Nat. Commun.">
        <title>Large-scale genome sequencing of mycorrhizal fungi provides insights into the early evolution of symbiotic traits.</title>
        <authorList>
            <person name="Miyauchi S."/>
            <person name="Kiss E."/>
            <person name="Kuo A."/>
            <person name="Drula E."/>
            <person name="Kohler A."/>
            <person name="Sanchez-Garcia M."/>
            <person name="Morin E."/>
            <person name="Andreopoulos B."/>
            <person name="Barry K.W."/>
            <person name="Bonito G."/>
            <person name="Buee M."/>
            <person name="Carver A."/>
            <person name="Chen C."/>
            <person name="Cichocki N."/>
            <person name="Clum A."/>
            <person name="Culley D."/>
            <person name="Crous P.W."/>
            <person name="Fauchery L."/>
            <person name="Girlanda M."/>
            <person name="Hayes R.D."/>
            <person name="Keri Z."/>
            <person name="LaButti K."/>
            <person name="Lipzen A."/>
            <person name="Lombard V."/>
            <person name="Magnuson J."/>
            <person name="Maillard F."/>
            <person name="Murat C."/>
            <person name="Nolan M."/>
            <person name="Ohm R.A."/>
            <person name="Pangilinan J."/>
            <person name="Pereira M.F."/>
            <person name="Perotto S."/>
            <person name="Peter M."/>
            <person name="Pfister S."/>
            <person name="Riley R."/>
            <person name="Sitrit Y."/>
            <person name="Stielow J.B."/>
            <person name="Szollosi G."/>
            <person name="Zifcakova L."/>
            <person name="Stursova M."/>
            <person name="Spatafora J.W."/>
            <person name="Tedersoo L."/>
            <person name="Vaario L.M."/>
            <person name="Yamada A."/>
            <person name="Yan M."/>
            <person name="Wang P."/>
            <person name="Xu J."/>
            <person name="Bruns T."/>
            <person name="Baldrian P."/>
            <person name="Vilgalys R."/>
            <person name="Dunand C."/>
            <person name="Henrissat B."/>
            <person name="Grigoriev I.V."/>
            <person name="Hibbett D."/>
            <person name="Nagy L.G."/>
            <person name="Martin F.M."/>
        </authorList>
    </citation>
    <scope>NUCLEOTIDE SEQUENCE</scope>
    <source>
        <strain evidence="2">UH-Tt-Lm1</strain>
    </source>
</reference>
<evidence type="ECO:0000256" key="1">
    <source>
        <dbReference type="SAM" id="MobiDB-lite"/>
    </source>
</evidence>
<dbReference type="PANTHER" id="PTHR35179:SF2">
    <property type="entry name" value="START DOMAIN-CONTAINING PROTEIN"/>
    <property type="match status" value="1"/>
</dbReference>
<protein>
    <recommendedName>
        <fullName evidence="4">Geranylgeranyl pyrophosphate synthetase</fullName>
    </recommendedName>
</protein>
<evidence type="ECO:0008006" key="4">
    <source>
        <dbReference type="Google" id="ProtNLM"/>
    </source>
</evidence>
<proteinExistence type="predicted"/>
<gene>
    <name evidence="2" type="ORF">BJ322DRAFT_137508</name>
</gene>
<dbReference type="OrthoDB" id="420564at2759"/>
<evidence type="ECO:0000313" key="2">
    <source>
        <dbReference type="EMBL" id="KAF9783137.1"/>
    </source>
</evidence>
<reference evidence="2" key="2">
    <citation type="submission" date="2020-11" db="EMBL/GenBank/DDBJ databases">
        <authorList>
            <consortium name="DOE Joint Genome Institute"/>
            <person name="Kuo A."/>
            <person name="Miyauchi S."/>
            <person name="Kiss E."/>
            <person name="Drula E."/>
            <person name="Kohler A."/>
            <person name="Sanchez-Garcia M."/>
            <person name="Andreopoulos B."/>
            <person name="Barry K.W."/>
            <person name="Bonito G."/>
            <person name="Buee M."/>
            <person name="Carver A."/>
            <person name="Chen C."/>
            <person name="Cichocki N."/>
            <person name="Clum A."/>
            <person name="Culley D."/>
            <person name="Crous P.W."/>
            <person name="Fauchery L."/>
            <person name="Girlanda M."/>
            <person name="Hayes R."/>
            <person name="Keri Z."/>
            <person name="Labutti K."/>
            <person name="Lipzen A."/>
            <person name="Lombard V."/>
            <person name="Magnuson J."/>
            <person name="Maillard F."/>
            <person name="Morin E."/>
            <person name="Murat C."/>
            <person name="Nolan M."/>
            <person name="Ohm R."/>
            <person name="Pangilinan J."/>
            <person name="Pereira M."/>
            <person name="Perotto S."/>
            <person name="Peter M."/>
            <person name="Riley R."/>
            <person name="Sitrit Y."/>
            <person name="Stielow B."/>
            <person name="Szollosi G."/>
            <person name="Zifcakova L."/>
            <person name="Stursova M."/>
            <person name="Spatafora J.W."/>
            <person name="Tedersoo L."/>
            <person name="Vaario L.-M."/>
            <person name="Yamada A."/>
            <person name="Yan M."/>
            <person name="Wang P."/>
            <person name="Xu J."/>
            <person name="Bruns T."/>
            <person name="Baldrian P."/>
            <person name="Vilgalys R."/>
            <person name="Henrissat B."/>
            <person name="Grigoriev I.V."/>
            <person name="Hibbett D."/>
            <person name="Nagy L.G."/>
            <person name="Martin F.M."/>
        </authorList>
    </citation>
    <scope>NUCLEOTIDE SEQUENCE</scope>
    <source>
        <strain evidence="2">UH-Tt-Lm1</strain>
    </source>
</reference>
<dbReference type="EMBL" id="WIUZ02000010">
    <property type="protein sequence ID" value="KAF9783137.1"/>
    <property type="molecule type" value="Genomic_DNA"/>
</dbReference>
<evidence type="ECO:0000313" key="3">
    <source>
        <dbReference type="Proteomes" id="UP000736335"/>
    </source>
</evidence>
<accession>A0A9P6L4N2</accession>
<dbReference type="Proteomes" id="UP000736335">
    <property type="component" value="Unassembled WGS sequence"/>
</dbReference>
<dbReference type="AlphaFoldDB" id="A0A9P6L4N2"/>
<comment type="caution">
    <text evidence="2">The sequence shown here is derived from an EMBL/GenBank/DDBJ whole genome shotgun (WGS) entry which is preliminary data.</text>
</comment>
<keyword evidence="3" id="KW-1185">Reference proteome</keyword>
<name>A0A9P6L4N2_9AGAM</name>
<sequence>MSTQPLPKRSSARNNRKHDPTTGLLDGVVETVPPQTLDGSEKDIVPRDLMYIGSYNWVDSPNPTIIVPGSPRIWRDMGMPMTVPLDSGTNFIDQNGHRMNNLTLLPLIRAVEDLTGQGITEKFDWPSADFIADRGRLRKLLAWSVGLSDQWRIDTQLAGANTVLLSGRAPVTKETSGRSRSYAFNYREASTYPVPGLENEYSHHRIIAYNFDGLRMVVRFEVDASLPYDTTPPSHSSYLPTSSKGVEKRRTLDPLDVRIIRAGSSEVPQTHLLEIKAHNTSMKWSKMYPQPYLSQTPYVYHASHDHGTFTHVRKFTLGQNELTEVEKDAQEGFKKLRKLLGYIKSLVLKHGAARISLVCEARILSVYRIPQGENCLPDDALALFVA</sequence>
<feature type="region of interest" description="Disordered" evidence="1">
    <location>
        <begin position="1"/>
        <end position="27"/>
    </location>
</feature>
<dbReference type="PANTHER" id="PTHR35179">
    <property type="entry name" value="PROTEIN CBG02620"/>
    <property type="match status" value="1"/>
</dbReference>